<evidence type="ECO:0000256" key="7">
    <source>
        <dbReference type="ARBA" id="ARBA00023163"/>
    </source>
</evidence>
<dbReference type="GO" id="GO:0008270">
    <property type="term" value="F:zinc ion binding"/>
    <property type="evidence" value="ECO:0007669"/>
    <property type="project" value="UniProtKB-KW"/>
</dbReference>
<dbReference type="Proteomes" id="UP000663868">
    <property type="component" value="Unassembled WGS sequence"/>
</dbReference>
<dbReference type="Pfam" id="PF02892">
    <property type="entry name" value="zf-BED"/>
    <property type="match status" value="1"/>
</dbReference>
<dbReference type="InterPro" id="IPR012337">
    <property type="entry name" value="RNaseH-like_sf"/>
</dbReference>
<proteinExistence type="predicted"/>
<dbReference type="GO" id="GO:0046983">
    <property type="term" value="F:protein dimerization activity"/>
    <property type="evidence" value="ECO:0007669"/>
    <property type="project" value="InterPro"/>
</dbReference>
<dbReference type="InterPro" id="IPR036236">
    <property type="entry name" value="Znf_C2H2_sf"/>
</dbReference>
<evidence type="ECO:0000259" key="11">
    <source>
        <dbReference type="Pfam" id="PF05699"/>
    </source>
</evidence>
<evidence type="ECO:0000256" key="3">
    <source>
        <dbReference type="ARBA" id="ARBA00022771"/>
    </source>
</evidence>
<dbReference type="SMART" id="SM00614">
    <property type="entry name" value="ZnF_BED"/>
    <property type="match status" value="1"/>
</dbReference>
<reference evidence="13" key="1">
    <citation type="submission" date="2021-02" db="EMBL/GenBank/DDBJ databases">
        <authorList>
            <person name="Nowell W R."/>
        </authorList>
    </citation>
    <scope>NUCLEOTIDE SEQUENCE</scope>
</reference>
<dbReference type="InterPro" id="IPR052035">
    <property type="entry name" value="ZnF_BED_domain_contain"/>
</dbReference>
<keyword evidence="3" id="KW-0863">Zinc-finger</keyword>
<dbReference type="InterPro" id="IPR008906">
    <property type="entry name" value="HATC_C_dom"/>
</dbReference>
<dbReference type="AlphaFoldDB" id="A0A819ZC06"/>
<dbReference type="SUPFAM" id="SSF53098">
    <property type="entry name" value="Ribonuclease H-like"/>
    <property type="match status" value="1"/>
</dbReference>
<gene>
    <name evidence="12" type="ORF">IZO911_LOCUS44287</name>
    <name evidence="13" type="ORF">KXQ929_LOCUS38121</name>
</gene>
<dbReference type="Proteomes" id="UP000663860">
    <property type="component" value="Unassembled WGS sequence"/>
</dbReference>
<organism evidence="13 14">
    <name type="scientific">Adineta steineri</name>
    <dbReference type="NCBI Taxonomy" id="433720"/>
    <lineage>
        <taxon>Eukaryota</taxon>
        <taxon>Metazoa</taxon>
        <taxon>Spiralia</taxon>
        <taxon>Gnathifera</taxon>
        <taxon>Rotifera</taxon>
        <taxon>Eurotatoria</taxon>
        <taxon>Bdelloidea</taxon>
        <taxon>Adinetida</taxon>
        <taxon>Adinetidae</taxon>
        <taxon>Adineta</taxon>
    </lineage>
</organism>
<evidence type="ECO:0000256" key="4">
    <source>
        <dbReference type="ARBA" id="ARBA00022833"/>
    </source>
</evidence>
<feature type="domain" description="BED-type" evidence="10">
    <location>
        <begin position="98"/>
        <end position="143"/>
    </location>
</feature>
<comment type="caution">
    <text evidence="13">The sequence shown here is derived from an EMBL/GenBank/DDBJ whole genome shotgun (WGS) entry which is preliminary data.</text>
</comment>
<dbReference type="GO" id="GO:0005634">
    <property type="term" value="C:nucleus"/>
    <property type="evidence" value="ECO:0007669"/>
    <property type="project" value="UniProtKB-SubCell"/>
</dbReference>
<keyword evidence="4" id="KW-0862">Zinc</keyword>
<keyword evidence="6" id="KW-0238">DNA-binding</keyword>
<dbReference type="GO" id="GO:0003677">
    <property type="term" value="F:DNA binding"/>
    <property type="evidence" value="ECO:0007669"/>
    <property type="project" value="UniProtKB-KW"/>
</dbReference>
<dbReference type="Pfam" id="PF05699">
    <property type="entry name" value="Dimer_Tnp_hAT"/>
    <property type="match status" value="1"/>
</dbReference>
<name>A0A819ZC06_9BILA</name>
<dbReference type="EMBL" id="CAJOBB010006628">
    <property type="protein sequence ID" value="CAF4166396.1"/>
    <property type="molecule type" value="Genomic_DNA"/>
</dbReference>
<keyword evidence="7" id="KW-0804">Transcription</keyword>
<evidence type="ECO:0000256" key="1">
    <source>
        <dbReference type="ARBA" id="ARBA00004123"/>
    </source>
</evidence>
<dbReference type="PANTHER" id="PTHR46481:SF10">
    <property type="entry name" value="ZINC FINGER BED DOMAIN-CONTAINING PROTEIN 39"/>
    <property type="match status" value="1"/>
</dbReference>
<dbReference type="PANTHER" id="PTHR46481">
    <property type="entry name" value="ZINC FINGER BED DOMAIN-CONTAINING PROTEIN 4"/>
    <property type="match status" value="1"/>
</dbReference>
<dbReference type="EMBL" id="CAJNOE010002580">
    <property type="protein sequence ID" value="CAF1487015.1"/>
    <property type="molecule type" value="Genomic_DNA"/>
</dbReference>
<accession>A0A819ZC06</accession>
<evidence type="ECO:0008006" key="15">
    <source>
        <dbReference type="Google" id="ProtNLM"/>
    </source>
</evidence>
<evidence type="ECO:0000256" key="8">
    <source>
        <dbReference type="ARBA" id="ARBA00023242"/>
    </source>
</evidence>
<feature type="region of interest" description="Disordered" evidence="9">
    <location>
        <begin position="368"/>
        <end position="426"/>
    </location>
</feature>
<evidence type="ECO:0000313" key="14">
    <source>
        <dbReference type="Proteomes" id="UP000663868"/>
    </source>
</evidence>
<dbReference type="SUPFAM" id="SSF57667">
    <property type="entry name" value="beta-beta-alpha zinc fingers"/>
    <property type="match status" value="1"/>
</dbReference>
<comment type="subcellular location">
    <subcellularLocation>
        <location evidence="1">Nucleus</location>
    </subcellularLocation>
</comment>
<keyword evidence="5" id="KW-0805">Transcription regulation</keyword>
<feature type="compositionally biased region" description="Low complexity" evidence="9">
    <location>
        <begin position="30"/>
        <end position="41"/>
    </location>
</feature>
<evidence type="ECO:0000259" key="10">
    <source>
        <dbReference type="Pfam" id="PF02892"/>
    </source>
</evidence>
<sequence>MISKSILNNLTNFTITDRSENEASDTQKGSNPTTSLLSNTTACGNDSRSQEDIIIIDDNGNMNHSNKKLKTSRDNATVTSKDCDLTVTTNETTVVQKSKVWQYATRCLNSNFAICLLCSNNKKISTNNGSTSTLRRHLISHHQMHELILPGDKRKRISSSIKDEESQHLHELFIKCIVRDGRTFNDLQKVGMKNVLQQIIPGYEPPTRYSVVRRLKHLYKFHYKKLSDDLALINDISITLDLWSNRQMRSFLVITGHYFSTDNFELKSTILNFSTFNTHHKAVDIRQVLEMRLKELNILNKVIRVTSDGGRNVVRAIHDLHSNIERVWCIAHRLHLCVTNGFGFWKVKKVDNGNNATALQQDNLNIISNDQQNGNKDVENLNNDSDTDELDEFNEVNQDFLTDESDNDESQEQYDSNGEEILSNDSNEEIEDNWTSDIVYSDSNIGYEQELITGVLKKCRALVSMVKRSTIITLYFDTERKKKNFKRNLCNDIKSRWNSTYVMLDSFIVLREVIQTLFYFKHHLKINAKQVKKLSSYELSGDDWNTLTALHYVLKPFYHATRVMSGREYPSIGLAFYLLIHLKSFLQNHEKKENLLVKKFKQLLFKQYVQYFENDYEQMELLKFHSYFDPAGFSALTDSEKRSIEHNVKKMLLDKIVNIPTSTIETSSISTTATTTIDSLNKSNPTEHSKSAMDLFNDSIGEISFEGNQRDKQQKAIIVEELHNYRKHTGHFNLNHKPDATSAIKFWKIYGDALPNLKTLAARMLSTPATSVPSESAFSVSSFLGRKERAALSGDNLSLCVFLKDKISF</sequence>
<keyword evidence="2" id="KW-0479">Metal-binding</keyword>
<feature type="compositionally biased region" description="Acidic residues" evidence="9">
    <location>
        <begin position="401"/>
        <end position="412"/>
    </location>
</feature>
<evidence type="ECO:0000313" key="12">
    <source>
        <dbReference type="EMBL" id="CAF1487015.1"/>
    </source>
</evidence>
<protein>
    <recommendedName>
        <fullName evidence="15">BED-type domain-containing protein</fullName>
    </recommendedName>
</protein>
<evidence type="ECO:0000313" key="13">
    <source>
        <dbReference type="EMBL" id="CAF4166396.1"/>
    </source>
</evidence>
<evidence type="ECO:0000256" key="9">
    <source>
        <dbReference type="SAM" id="MobiDB-lite"/>
    </source>
</evidence>
<evidence type="ECO:0000256" key="5">
    <source>
        <dbReference type="ARBA" id="ARBA00023015"/>
    </source>
</evidence>
<evidence type="ECO:0000256" key="2">
    <source>
        <dbReference type="ARBA" id="ARBA00022723"/>
    </source>
</evidence>
<keyword evidence="8" id="KW-0539">Nucleus</keyword>
<dbReference type="GO" id="GO:0009791">
    <property type="term" value="P:post-embryonic development"/>
    <property type="evidence" value="ECO:0007669"/>
    <property type="project" value="UniProtKB-ARBA"/>
</dbReference>
<evidence type="ECO:0000256" key="6">
    <source>
        <dbReference type="ARBA" id="ARBA00023125"/>
    </source>
</evidence>
<feature type="domain" description="HAT C-terminal dimerisation" evidence="11">
    <location>
        <begin position="721"/>
        <end position="806"/>
    </location>
</feature>
<feature type="region of interest" description="Disordered" evidence="9">
    <location>
        <begin position="18"/>
        <end position="45"/>
    </location>
</feature>
<dbReference type="InterPro" id="IPR003656">
    <property type="entry name" value="Znf_BED"/>
</dbReference>
<feature type="compositionally biased region" description="Polar residues" evidence="9">
    <location>
        <begin position="368"/>
        <end position="384"/>
    </location>
</feature>
<feature type="compositionally biased region" description="Acidic residues" evidence="9">
    <location>
        <begin position="385"/>
        <end position="394"/>
    </location>
</feature>